<dbReference type="Proteomes" id="UP001317259">
    <property type="component" value="Unassembled WGS sequence"/>
</dbReference>
<dbReference type="PANTHER" id="PTHR35526:SF3">
    <property type="entry name" value="ANTI-SIGMA-F FACTOR RSBW"/>
    <property type="match status" value="1"/>
</dbReference>
<dbReference type="EMBL" id="JAKRKC020000001">
    <property type="protein sequence ID" value="MCK2212233.1"/>
    <property type="molecule type" value="Genomic_DNA"/>
</dbReference>
<dbReference type="GO" id="GO:0016301">
    <property type="term" value="F:kinase activity"/>
    <property type="evidence" value="ECO:0007669"/>
    <property type="project" value="UniProtKB-KW"/>
</dbReference>
<dbReference type="InterPro" id="IPR025847">
    <property type="entry name" value="MEDS_domain"/>
</dbReference>
<feature type="domain" description="MEDS" evidence="3">
    <location>
        <begin position="18"/>
        <end position="162"/>
    </location>
</feature>
<dbReference type="InterPro" id="IPR003594">
    <property type="entry name" value="HATPase_dom"/>
</dbReference>
<evidence type="ECO:0000313" key="5">
    <source>
        <dbReference type="Proteomes" id="UP001317259"/>
    </source>
</evidence>
<dbReference type="SUPFAM" id="SSF55874">
    <property type="entry name" value="ATPase domain of HSP90 chaperone/DNA topoisomerase II/histidine kinase"/>
    <property type="match status" value="1"/>
</dbReference>
<keyword evidence="4" id="KW-0808">Transferase</keyword>
<keyword evidence="4" id="KW-0418">Kinase</keyword>
<keyword evidence="5" id="KW-1185">Reference proteome</keyword>
<evidence type="ECO:0000313" key="4">
    <source>
        <dbReference type="EMBL" id="MCK2212233.1"/>
    </source>
</evidence>
<protein>
    <submittedName>
        <fullName evidence="4">Sensor histidine kinase</fullName>
    </submittedName>
</protein>
<proteinExistence type="predicted"/>
<sequence length="320" mass="34426">MSATTTGADHGAPPRLVHHALVYGSDGHFVSVTAPFCQEGLAAGDKVLAVTTAANIALLRAALGRDADDVEFVEAAGWYDAPGRTLAAYDRYVQVHQDGRRRVRVIGEPVWQGRSAAEETEWIRYESALNAAFAGQPAWIVCPYDERVLPGRIVAEARRTHPALLTPGGVRPSDAYVEPESFTCDADALPLPPPPPDPLADFPFDGDLHLMRGLVRAAVAPLGMSEERVGLLLLAVNEVVSNAVEHGGGHGRLVVWAEGPVVVCDVTDPGRMERSLPGFRTPEPTATRGYGLWVVRRVCDLLEIRTGPAGTQIRLRLSRA</sequence>
<name>A0ABT0FJV1_9ACTN</name>
<dbReference type="PANTHER" id="PTHR35526">
    <property type="entry name" value="ANTI-SIGMA-F FACTOR RSBW-RELATED"/>
    <property type="match status" value="1"/>
</dbReference>
<dbReference type="CDD" id="cd16936">
    <property type="entry name" value="HATPase_RsbW-like"/>
    <property type="match status" value="1"/>
</dbReference>
<accession>A0ABT0FJV1</accession>
<dbReference type="InterPro" id="IPR047718">
    <property type="entry name" value="RsbA-like_anti_sig"/>
</dbReference>
<comment type="caution">
    <text evidence="4">The sequence shown here is derived from an EMBL/GenBank/DDBJ whole genome shotgun (WGS) entry which is preliminary data.</text>
</comment>
<feature type="domain" description="Histidine kinase/HSP90-like ATPase" evidence="2">
    <location>
        <begin position="208"/>
        <end position="316"/>
    </location>
</feature>
<evidence type="ECO:0000259" key="2">
    <source>
        <dbReference type="Pfam" id="PF13581"/>
    </source>
</evidence>
<organism evidence="4 5">
    <name type="scientific">Actinomadura luzonensis</name>
    <dbReference type="NCBI Taxonomy" id="2805427"/>
    <lineage>
        <taxon>Bacteria</taxon>
        <taxon>Bacillati</taxon>
        <taxon>Actinomycetota</taxon>
        <taxon>Actinomycetes</taxon>
        <taxon>Streptosporangiales</taxon>
        <taxon>Thermomonosporaceae</taxon>
        <taxon>Actinomadura</taxon>
    </lineage>
</organism>
<dbReference type="Pfam" id="PF14417">
    <property type="entry name" value="MEDS"/>
    <property type="match status" value="1"/>
</dbReference>
<dbReference type="RefSeq" id="WP_242371744.1">
    <property type="nucleotide sequence ID" value="NZ_JAKRKC020000001.1"/>
</dbReference>
<dbReference type="Gene3D" id="3.30.565.10">
    <property type="entry name" value="Histidine kinase-like ATPase, C-terminal domain"/>
    <property type="match status" value="1"/>
</dbReference>
<evidence type="ECO:0000259" key="3">
    <source>
        <dbReference type="Pfam" id="PF14417"/>
    </source>
</evidence>
<evidence type="ECO:0000256" key="1">
    <source>
        <dbReference type="ARBA" id="ARBA00022527"/>
    </source>
</evidence>
<keyword evidence="1" id="KW-0723">Serine/threonine-protein kinase</keyword>
<gene>
    <name evidence="4" type="ORF">MF672_000235</name>
</gene>
<dbReference type="Pfam" id="PF13581">
    <property type="entry name" value="HATPase_c_2"/>
    <property type="match status" value="1"/>
</dbReference>
<dbReference type="NCBIfam" id="NF041045">
    <property type="entry name" value="RsbA_anti_sig"/>
    <property type="match status" value="1"/>
</dbReference>
<dbReference type="InterPro" id="IPR050267">
    <property type="entry name" value="Anti-sigma-factor_SerPK"/>
</dbReference>
<dbReference type="InterPro" id="IPR036890">
    <property type="entry name" value="HATPase_C_sf"/>
</dbReference>
<reference evidence="4 5" key="1">
    <citation type="submission" date="2022-04" db="EMBL/GenBank/DDBJ databases">
        <title>Genome draft of Actinomadura sp. ATCC 31491.</title>
        <authorList>
            <person name="Shi X."/>
            <person name="Du Y."/>
        </authorList>
    </citation>
    <scope>NUCLEOTIDE SEQUENCE [LARGE SCALE GENOMIC DNA]</scope>
    <source>
        <strain evidence="4 5">ATCC 31491</strain>
    </source>
</reference>